<evidence type="ECO:0000313" key="1">
    <source>
        <dbReference type="EMBL" id="CAE7243847.1"/>
    </source>
</evidence>
<sequence>MDRRLVELGSLIQGLKEEHFVQTFATERGQRTVALGAKRALAAATQLEQEGEWSKCMQGLGLDMESRLNEELATMTRRMEEQQQYVEQLGARLEAAAGNRLAVFGLGTSQGTEVAETRLETRLTSLEHSHRKLALGTHRALRVALSVREKQDDLEQEEEFEKWFGKAEDLEMPEDYQQRLSEQDQRLHKVLSICDHLVERVHDAGASLQALSHQQQELRAIAGKGEPHAALAYGEELREKVDELEAHLYGLAAQVQSQVDHKSKVTTLNLMDQHQERQQSRTFESFALALEGLDARLERGLGEHGQILDMLQGGQDEQQVALRHLAQRLPEVARRLEQLWEQCQVYFPRLQEQEVHFGFLRASFEAHKQQMLDLTDGLQDKCKQSQGAKKPWKEVRYLQAMVSSGSWPRLCVKRQALLK</sequence>
<reference evidence="1" key="1">
    <citation type="submission" date="2021-02" db="EMBL/GenBank/DDBJ databases">
        <authorList>
            <person name="Dougan E. K."/>
            <person name="Rhodes N."/>
            <person name="Thang M."/>
            <person name="Chan C."/>
        </authorList>
    </citation>
    <scope>NUCLEOTIDE SEQUENCE</scope>
</reference>
<organism evidence="1 2">
    <name type="scientific">Symbiodinium necroappetens</name>
    <dbReference type="NCBI Taxonomy" id="1628268"/>
    <lineage>
        <taxon>Eukaryota</taxon>
        <taxon>Sar</taxon>
        <taxon>Alveolata</taxon>
        <taxon>Dinophyceae</taxon>
        <taxon>Suessiales</taxon>
        <taxon>Symbiodiniaceae</taxon>
        <taxon>Symbiodinium</taxon>
    </lineage>
</organism>
<keyword evidence="2" id="KW-1185">Reference proteome</keyword>
<dbReference type="AlphaFoldDB" id="A0A812LI73"/>
<name>A0A812LI73_9DINO</name>
<evidence type="ECO:0000313" key="2">
    <source>
        <dbReference type="Proteomes" id="UP000601435"/>
    </source>
</evidence>
<dbReference type="Proteomes" id="UP000601435">
    <property type="component" value="Unassembled WGS sequence"/>
</dbReference>
<dbReference type="OrthoDB" id="426199at2759"/>
<proteinExistence type="predicted"/>
<accession>A0A812LI73</accession>
<gene>
    <name evidence="1" type="primary">NaCP60E</name>
    <name evidence="1" type="ORF">SNEC2469_LOCUS4619</name>
</gene>
<comment type="caution">
    <text evidence="1">The sequence shown here is derived from an EMBL/GenBank/DDBJ whole genome shotgun (WGS) entry which is preliminary data.</text>
</comment>
<dbReference type="EMBL" id="CAJNJA010009164">
    <property type="protein sequence ID" value="CAE7243847.1"/>
    <property type="molecule type" value="Genomic_DNA"/>
</dbReference>
<protein>
    <submittedName>
        <fullName evidence="1">NaCP60E protein</fullName>
    </submittedName>
</protein>